<keyword evidence="3" id="KW-0812">Transmembrane</keyword>
<dbReference type="Gene3D" id="3.90.550.10">
    <property type="entry name" value="Spore Coat Polysaccharide Biosynthesis Protein SpsA, Chain A"/>
    <property type="match status" value="1"/>
</dbReference>
<organism evidence="5 6">
    <name type="scientific">Methanolobus chelungpuianus</name>
    <dbReference type="NCBI Taxonomy" id="502115"/>
    <lineage>
        <taxon>Archaea</taxon>
        <taxon>Methanobacteriati</taxon>
        <taxon>Methanobacteriota</taxon>
        <taxon>Stenosarchaea group</taxon>
        <taxon>Methanomicrobia</taxon>
        <taxon>Methanosarcinales</taxon>
        <taxon>Methanosarcinaceae</taxon>
        <taxon>Methanolobus</taxon>
    </lineage>
</organism>
<protein>
    <recommendedName>
        <fullName evidence="4">Glycosyltransferase 2-like domain-containing protein</fullName>
    </recommendedName>
</protein>
<evidence type="ECO:0000256" key="2">
    <source>
        <dbReference type="ARBA" id="ARBA00022679"/>
    </source>
</evidence>
<feature type="transmembrane region" description="Helical" evidence="3">
    <location>
        <begin position="352"/>
        <end position="372"/>
    </location>
</feature>
<dbReference type="AlphaFoldDB" id="A0AAE3HCG3"/>
<feature type="transmembrane region" description="Helical" evidence="3">
    <location>
        <begin position="319"/>
        <end position="340"/>
    </location>
</feature>
<evidence type="ECO:0000256" key="1">
    <source>
        <dbReference type="ARBA" id="ARBA00022676"/>
    </source>
</evidence>
<reference evidence="5 6" key="1">
    <citation type="journal article" date="2011" name="Appl. Environ. Microbiol.">
        <title>Methanogenic archaea isolated from Taiwan's Chelungpu fault.</title>
        <authorList>
            <person name="Wu S.Y."/>
            <person name="Lai M.C."/>
        </authorList>
    </citation>
    <scope>NUCLEOTIDE SEQUENCE [LARGE SCALE GENOMIC DNA]</scope>
    <source>
        <strain evidence="5 6">St545Mb</strain>
    </source>
</reference>
<keyword evidence="2" id="KW-0808">Transferase</keyword>
<keyword evidence="1" id="KW-0328">Glycosyltransferase</keyword>
<evidence type="ECO:0000313" key="6">
    <source>
        <dbReference type="Proteomes" id="UP001206983"/>
    </source>
</evidence>
<dbReference type="RefSeq" id="WP_342765641.1">
    <property type="nucleotide sequence ID" value="NZ_JTEO01000006.1"/>
</dbReference>
<keyword evidence="3" id="KW-1133">Transmembrane helix</keyword>
<dbReference type="SUPFAM" id="SSF53448">
    <property type="entry name" value="Nucleotide-diphospho-sugar transferases"/>
    <property type="match status" value="1"/>
</dbReference>
<dbReference type="Proteomes" id="UP001206983">
    <property type="component" value="Unassembled WGS sequence"/>
</dbReference>
<gene>
    <name evidence="5" type="ORF">PV02_10690</name>
</gene>
<dbReference type="GO" id="GO:0016757">
    <property type="term" value="F:glycosyltransferase activity"/>
    <property type="evidence" value="ECO:0007669"/>
    <property type="project" value="UniProtKB-KW"/>
</dbReference>
<evidence type="ECO:0000259" key="4">
    <source>
        <dbReference type="Pfam" id="PF00535"/>
    </source>
</evidence>
<dbReference type="InterPro" id="IPR029044">
    <property type="entry name" value="Nucleotide-diphossugar_trans"/>
</dbReference>
<proteinExistence type="predicted"/>
<dbReference type="InterPro" id="IPR001173">
    <property type="entry name" value="Glyco_trans_2-like"/>
</dbReference>
<evidence type="ECO:0000256" key="3">
    <source>
        <dbReference type="SAM" id="Phobius"/>
    </source>
</evidence>
<name>A0AAE3HCG3_9EURY</name>
<evidence type="ECO:0000313" key="5">
    <source>
        <dbReference type="EMBL" id="MCQ6963549.1"/>
    </source>
</evidence>
<dbReference type="EMBL" id="JTEO01000006">
    <property type="protein sequence ID" value="MCQ6963549.1"/>
    <property type="molecule type" value="Genomic_DNA"/>
</dbReference>
<feature type="transmembrane region" description="Helical" evidence="3">
    <location>
        <begin position="282"/>
        <end position="307"/>
    </location>
</feature>
<dbReference type="Pfam" id="PF00535">
    <property type="entry name" value="Glycos_transf_2"/>
    <property type="match status" value="1"/>
</dbReference>
<keyword evidence="3" id="KW-0472">Membrane</keyword>
<dbReference type="CDD" id="cd06423">
    <property type="entry name" value="CESA_like"/>
    <property type="match status" value="1"/>
</dbReference>
<sequence length="398" mass="45555">MASLALIAFAYIFTFETIMYLICSVRHYTNSFYGKYDGDAFVSIIIPCYNEELTLSNCVESMVSQTYDKYEIIIVDDGSKDRTLEVARSFLRYKNVVVLTKPNGGKASALNFGTKHSKGSILVCVDADSIFLSDTLSKLLKPFSDPKTAAVAGNVKVVNRKKVLLKNQALEYIIGLNLHRRMFTNLNCVPVIPGAIGAFRKDVVLEVGGYSLDTVVEDMDITMAISKRGYKIEYTGEAIAYTEAPESYKDFYKQRYRWTYGTFEIVNKYKNILFSYKSGKELGIVGLPFTVYTLFMNIALLFIFLYLVIRVAFYGNSPYLLTLLSTMLVMQNILIMYTILIDHEDKRLYFYWPFHIVLYRQIICLVTLNAFIDYIRGKKTSWNKINRLGKNELDLPDL</sequence>
<accession>A0AAE3HCG3</accession>
<comment type="caution">
    <text evidence="5">The sequence shown here is derived from an EMBL/GenBank/DDBJ whole genome shotgun (WGS) entry which is preliminary data.</text>
</comment>
<feature type="domain" description="Glycosyltransferase 2-like" evidence="4">
    <location>
        <begin position="43"/>
        <end position="204"/>
    </location>
</feature>
<dbReference type="PANTHER" id="PTHR43630">
    <property type="entry name" value="POLY-BETA-1,6-N-ACETYL-D-GLUCOSAMINE SYNTHASE"/>
    <property type="match status" value="1"/>
</dbReference>
<keyword evidence="6" id="KW-1185">Reference proteome</keyword>
<dbReference type="PANTHER" id="PTHR43630:SF1">
    <property type="entry name" value="POLY-BETA-1,6-N-ACETYL-D-GLUCOSAMINE SYNTHASE"/>
    <property type="match status" value="1"/>
</dbReference>